<comment type="subcellular location">
    <subcellularLocation>
        <location evidence="1">Nucleus</location>
    </subcellularLocation>
</comment>
<feature type="region of interest" description="Disordered" evidence="3">
    <location>
        <begin position="338"/>
        <end position="360"/>
    </location>
</feature>
<gene>
    <name evidence="5" type="ORF">chiPu_0013343</name>
</gene>
<sequence length="1167" mass="132173">MSLHVTKYFGEITMEAKDYSWIQEKYCESPLTAEGISETNEIDCCELGAKWRLCKNKLSKENTMSSETHFSVFQTEDTISDQILNFSLNGITCENKFGDAQVVESDTTANARESLFMEKYNGDDALLPIPSQNWSYFESFINENKDEFLDLCATSDFSANLISEEDSDSFLFDDESTLSNDVCSLKIKYESFQDNVREKINAFQDDAQVHVFSNMQCNGTKKDEKSPIKTNSSVQEKQGEHDSLEHCTLYELENNKCVISGVFMDSWKDRENPVDPVCLSSILNEDRENWELLRKSTKRYSNQTNYTLRAKRQIRYSDDYLYDIDSLETMKSLGKKDHLVDAPQEDDDDWYPRKRKKPGKKEPPVIIKYIIVNRFKGHKNMHVKICRLDCTERQVLLTDEMVKKYKKLSPLKEFWSPIPNNCNVYHNQEKLDKKLKVCSGAGMSYMFFSSKNKKQTLANGMSSIKIGCTLSHQKDNVIETDATNTEVPKKVQKYDKSVYEFTDEIELKRITIRTVSKTNQLRVMHEDSSLQKLQKKHNIPSKKRRANGLVGKNTCDRNSLQIANEKSQVPNVDMPKIPGQLNSASSLLHFNNTSLHSPAFSDKLEAHNGLLCPVLATSFPDCSASNTRLAPEVLGEYFRSLLHGEDSSVNENIQDCSQPPNAKGQNNERVTENTYFPSLQKQTDEASTGSNYRESNTLYLAEKPNIQEAWDVDTVQNVHPQSVMGKDQISLCTVNSQNERLQFGVENRTIVNSNINQYGLKMSSNQNEINSNFSQKASKEETKQLVPSKDSPCILDISNFTPAKVKQGSSKFSQEYTPKIVSTTGKSDIKSLEQCSQAHLPSKTTSPNLYIYQCQVCSELSHTDIHTYYTNSDPTCVSLSQPAQSSIHPQASDNVNSSNYNYSKINKAINSTRKRVTKSNEGFWDKTAVQKKQNCNDEVKTIKIESFEKDSVSPEDYKATLVQGNPSDTLYANQICQHENNYKSVKGFTNKDSEVCTKLVKKELMNAKTKLVIKEPKLHQKDKYSVAYEESYDGVSHNITRESRLLNGGQREFEEPGNILSNIVSGMAAVNQFMMASVEPVMNQMAAVNQPLEVQNHSKWKPKPMHILHVGTKDPKSKPMYISECNANNVGVNSYPVNHTASCNAHSVCRSSTQKANCNCASNTLCE</sequence>
<proteinExistence type="predicted"/>
<name>A0A401SWZ6_CHIPU</name>
<dbReference type="OMA" id="IRYSDDY"/>
<comment type="caution">
    <text evidence="5">The sequence shown here is derived from an EMBL/GenBank/DDBJ whole genome shotgun (WGS) entry which is preliminary data.</text>
</comment>
<keyword evidence="2" id="KW-0539">Nucleus</keyword>
<dbReference type="InterPro" id="IPR042794">
    <property type="entry name" value="Nexmif"/>
</dbReference>
<dbReference type="Proteomes" id="UP000287033">
    <property type="component" value="Unassembled WGS sequence"/>
</dbReference>
<dbReference type="PANTHER" id="PTHR46946">
    <property type="entry name" value="NEURITE EXTENSION AND MIGRATION FACTOR"/>
    <property type="match status" value="1"/>
</dbReference>
<dbReference type="Pfam" id="PF15735">
    <property type="entry name" value="DUF4683"/>
    <property type="match status" value="2"/>
</dbReference>
<dbReference type="PANTHER" id="PTHR46946:SF1">
    <property type="entry name" value="NEURITE EXTENSION AND MIGRATION FACTOR"/>
    <property type="match status" value="1"/>
</dbReference>
<dbReference type="OrthoDB" id="9931237at2759"/>
<feature type="region of interest" description="Disordered" evidence="3">
    <location>
        <begin position="649"/>
        <end position="668"/>
    </location>
</feature>
<dbReference type="GO" id="GO:0005634">
    <property type="term" value="C:nucleus"/>
    <property type="evidence" value="ECO:0007669"/>
    <property type="project" value="UniProtKB-SubCell"/>
</dbReference>
<dbReference type="GO" id="GO:2000048">
    <property type="term" value="P:negative regulation of cell-cell adhesion mediated by cadherin"/>
    <property type="evidence" value="ECO:0007669"/>
    <property type="project" value="TreeGrafter"/>
</dbReference>
<evidence type="ECO:0000313" key="5">
    <source>
        <dbReference type="EMBL" id="GCC34866.1"/>
    </source>
</evidence>
<reference evidence="5 6" key="1">
    <citation type="journal article" date="2018" name="Nat. Ecol. Evol.">
        <title>Shark genomes provide insights into elasmobranch evolution and the origin of vertebrates.</title>
        <authorList>
            <person name="Hara Y"/>
            <person name="Yamaguchi K"/>
            <person name="Onimaru K"/>
            <person name="Kadota M"/>
            <person name="Koyanagi M"/>
            <person name="Keeley SD"/>
            <person name="Tatsumi K"/>
            <person name="Tanaka K"/>
            <person name="Motone F"/>
            <person name="Kageyama Y"/>
            <person name="Nozu R"/>
            <person name="Adachi N"/>
            <person name="Nishimura O"/>
            <person name="Nakagawa R"/>
            <person name="Tanegashima C"/>
            <person name="Kiyatake I"/>
            <person name="Matsumoto R"/>
            <person name="Murakumo K"/>
            <person name="Nishida K"/>
            <person name="Terakita A"/>
            <person name="Kuratani S"/>
            <person name="Sato K"/>
            <person name="Hyodo S Kuraku.S."/>
        </authorList>
    </citation>
    <scope>NUCLEOTIDE SEQUENCE [LARGE SCALE GENOMIC DNA]</scope>
</reference>
<dbReference type="GO" id="GO:2001223">
    <property type="term" value="P:negative regulation of neuron migration"/>
    <property type="evidence" value="ECO:0007669"/>
    <property type="project" value="TreeGrafter"/>
</dbReference>
<evidence type="ECO:0000256" key="3">
    <source>
        <dbReference type="SAM" id="MobiDB-lite"/>
    </source>
</evidence>
<evidence type="ECO:0000256" key="1">
    <source>
        <dbReference type="ARBA" id="ARBA00004123"/>
    </source>
</evidence>
<accession>A0A401SWZ6</accession>
<dbReference type="InterPro" id="IPR032757">
    <property type="entry name" value="DUF4683"/>
</dbReference>
<feature type="compositionally biased region" description="Basic residues" evidence="3">
    <location>
        <begin position="533"/>
        <end position="546"/>
    </location>
</feature>
<feature type="region of interest" description="Disordered" evidence="3">
    <location>
        <begin position="219"/>
        <end position="240"/>
    </location>
</feature>
<feature type="domain" description="DUF4683" evidence="4">
    <location>
        <begin position="160"/>
        <end position="237"/>
    </location>
</feature>
<dbReference type="EMBL" id="BEZZ01000637">
    <property type="protein sequence ID" value="GCC34866.1"/>
    <property type="molecule type" value="Genomic_DNA"/>
</dbReference>
<dbReference type="GO" id="GO:0033629">
    <property type="term" value="P:negative regulation of cell adhesion mediated by integrin"/>
    <property type="evidence" value="ECO:0007669"/>
    <property type="project" value="TreeGrafter"/>
</dbReference>
<feature type="domain" description="DUF4683" evidence="4">
    <location>
        <begin position="300"/>
        <end position="449"/>
    </location>
</feature>
<organism evidence="5 6">
    <name type="scientific">Chiloscyllium punctatum</name>
    <name type="common">Brownbanded bambooshark</name>
    <name type="synonym">Hemiscyllium punctatum</name>
    <dbReference type="NCBI Taxonomy" id="137246"/>
    <lineage>
        <taxon>Eukaryota</taxon>
        <taxon>Metazoa</taxon>
        <taxon>Chordata</taxon>
        <taxon>Craniata</taxon>
        <taxon>Vertebrata</taxon>
        <taxon>Chondrichthyes</taxon>
        <taxon>Elasmobranchii</taxon>
        <taxon>Galeomorphii</taxon>
        <taxon>Galeoidea</taxon>
        <taxon>Orectolobiformes</taxon>
        <taxon>Hemiscylliidae</taxon>
        <taxon>Chiloscyllium</taxon>
    </lineage>
</organism>
<dbReference type="GO" id="GO:0001953">
    <property type="term" value="P:negative regulation of cell-matrix adhesion"/>
    <property type="evidence" value="ECO:0007669"/>
    <property type="project" value="TreeGrafter"/>
</dbReference>
<protein>
    <recommendedName>
        <fullName evidence="4">DUF4683 domain-containing protein</fullName>
    </recommendedName>
</protein>
<evidence type="ECO:0000256" key="2">
    <source>
        <dbReference type="ARBA" id="ARBA00023242"/>
    </source>
</evidence>
<evidence type="ECO:0000313" key="6">
    <source>
        <dbReference type="Proteomes" id="UP000287033"/>
    </source>
</evidence>
<dbReference type="AlphaFoldDB" id="A0A401SWZ6"/>
<evidence type="ECO:0000259" key="4">
    <source>
        <dbReference type="Pfam" id="PF15735"/>
    </source>
</evidence>
<keyword evidence="6" id="KW-1185">Reference proteome</keyword>
<feature type="region of interest" description="Disordered" evidence="3">
    <location>
        <begin position="526"/>
        <end position="553"/>
    </location>
</feature>